<evidence type="ECO:0000256" key="1">
    <source>
        <dbReference type="SAM" id="MobiDB-lite"/>
    </source>
</evidence>
<dbReference type="Proteomes" id="UP000515165">
    <property type="component" value="Chromosome 7"/>
</dbReference>
<sequence length="168" mass="17775">MDRAPTPPSPKAGTRLGLAAKANPGFPDPGPKAQSRTPLEKRGPKGRVRGPADQAFLAAPAVPAGAGERPRSRPSPPDDLAAAPPSQPKVQTVPGYRGAARAGRGRCARDINTICLYPVYKKVTRRKNHHNHTGNGFNNMEDTALVKGLIGKSDCIDSVETSKLTQEN</sequence>
<feature type="compositionally biased region" description="Low complexity" evidence="1">
    <location>
        <begin position="51"/>
        <end position="67"/>
    </location>
</feature>
<dbReference type="AlphaFoldDB" id="A0A6J2DU54"/>
<dbReference type="GeneID" id="113927934"/>
<dbReference type="RefSeq" id="XP_027459859.1">
    <property type="nucleotide sequence ID" value="XM_027604058.1"/>
</dbReference>
<feature type="compositionally biased region" description="Pro residues" evidence="1">
    <location>
        <begin position="1"/>
        <end position="10"/>
    </location>
</feature>
<name>A0A6J2DU54_ZALCA</name>
<keyword evidence="2" id="KW-1185">Reference proteome</keyword>
<dbReference type="KEGG" id="zca:113927934"/>
<gene>
    <name evidence="3" type="primary">LOC113927934</name>
</gene>
<accession>A0A6J2DU54</accession>
<reference evidence="3" key="1">
    <citation type="submission" date="2025-08" db="UniProtKB">
        <authorList>
            <consortium name="RefSeq"/>
        </authorList>
    </citation>
    <scope>IDENTIFICATION</scope>
    <source>
        <tissue evidence="3">Blood</tissue>
    </source>
</reference>
<evidence type="ECO:0000313" key="2">
    <source>
        <dbReference type="Proteomes" id="UP000515165"/>
    </source>
</evidence>
<organism evidence="2 3">
    <name type="scientific">Zalophus californianus</name>
    <name type="common">California sealion</name>
    <dbReference type="NCBI Taxonomy" id="9704"/>
    <lineage>
        <taxon>Eukaryota</taxon>
        <taxon>Metazoa</taxon>
        <taxon>Chordata</taxon>
        <taxon>Craniata</taxon>
        <taxon>Vertebrata</taxon>
        <taxon>Euteleostomi</taxon>
        <taxon>Mammalia</taxon>
        <taxon>Eutheria</taxon>
        <taxon>Laurasiatheria</taxon>
        <taxon>Carnivora</taxon>
        <taxon>Caniformia</taxon>
        <taxon>Pinnipedia</taxon>
        <taxon>Otariidae</taxon>
        <taxon>Zalophus</taxon>
    </lineage>
</organism>
<feature type="region of interest" description="Disordered" evidence="1">
    <location>
        <begin position="1"/>
        <end position="97"/>
    </location>
</feature>
<protein>
    <submittedName>
        <fullName evidence="3">BRD4-interacting chromatin-remodeling complex-associated protein-like</fullName>
    </submittedName>
</protein>
<evidence type="ECO:0000313" key="3">
    <source>
        <dbReference type="RefSeq" id="XP_027459859.1"/>
    </source>
</evidence>
<proteinExistence type="predicted"/>